<gene>
    <name evidence="2" type="ORF">LSAT_V11C900486900</name>
</gene>
<comment type="caution">
    <text evidence="2">The sequence shown here is derived from an EMBL/GenBank/DDBJ whole genome shotgun (WGS) entry which is preliminary data.</text>
</comment>
<sequence length="1142" mass="128354">MMFTEGLDTNALRWVKEGSNNPKKETPPSTSNQRTRFDPITSRNNSRGFGLPQPSKFKNGVVPISQVLPRDDTNSTSEDMSSDSEGEVYGGRYSVDSSPHDDRVPSGSSNRHRDHDPVKRGPQYHVYSSDVSSSIEMRKVSDRLLMRGGDRYNVRSSVYTEDESDDSRSSEFSSTQVGASMENLPHKDSYVSDGYSSYVSSHVNGDTSSRKESNGKNIENRQASKEDFPSAPPFSGSFGEIKQEKEHSPVSKANYTPSTADSVDFVPKSTVEKTSVVDLKTNHKQETSNPSRNVGVKTGSGSFPTRLPTFHASSLGPWHAVIAYDACVRLCLHAWAKGCMEAPIFLENECALLRSTFGLQQMLLQSEEELLVKQSSEVDNKGPSQKPKKMVGKMKVQVRKVKMTLDPPTGCNFSSIKPPKVKMETVKRHFANLQMKVSSGWKSVRSIHFSPRVPKNGSFSRHSLAYMQASTQYIKQVSGLLKIGVSTLRSSSSSYEVQAEGDTIRMQPGSGETHIFLPDSLGDDLIVEVQDSKGNHYGRVLAQVATISEDQNDKLRWWSIYREPEHELVGKIQLYINYTTSLDDNSMKCGSIAETMAYDLAMEVAMKEQNFQQRNLLFHDPWKWLLTEFAAYYGVSDAYTKLRILGEIEEQIEEIFAVVFENYKSLDELSPSGMMDVFKPATGVAAPVLEPSVKLYKLLHDILSPEAQNKLYSYFQAAAKKRSRRHLSDTDEYLSGTGEGNLMMDPVAVSTAYQKMKSLCLNIRNEIFTDIEIHNSNVLPSFIDLPNLSSAIYSAELCSRLRSFLVACPPTGPSRPVTDLVIATADFQKDLASWNINPVKGGVDAKELFHLYIIIWIQDKRLSLLETCKLDKVKCSGVRTQHSTTPFVDEMYERLKETLNDYEAIADIEKAVIEALDKQYADVVAPLKENLTPKKFGLKYVQKLAKRTTNPYIVPPELGIFLNSMKRMLDVLRPKIEVQLKSWGSCCIPNEGNTAPGERLSEVTVMLRSKFRNYLQAVVEKLVENTRLQNSTKLKKILQDSKESLAESEIRSRMQPLTEQLTNTVNHLHSIFQSHVFIAICRGYWDRMGQILDDTFASQMQKLLGNALEEKDIEPPRSIIEVRSMLCKDTGTSTHKKNSYFY</sequence>
<organism evidence="2 3">
    <name type="scientific">Lactuca sativa</name>
    <name type="common">Garden lettuce</name>
    <dbReference type="NCBI Taxonomy" id="4236"/>
    <lineage>
        <taxon>Eukaryota</taxon>
        <taxon>Viridiplantae</taxon>
        <taxon>Streptophyta</taxon>
        <taxon>Embryophyta</taxon>
        <taxon>Tracheophyta</taxon>
        <taxon>Spermatophyta</taxon>
        <taxon>Magnoliopsida</taxon>
        <taxon>eudicotyledons</taxon>
        <taxon>Gunneridae</taxon>
        <taxon>Pentapetalae</taxon>
        <taxon>asterids</taxon>
        <taxon>campanulids</taxon>
        <taxon>Asterales</taxon>
        <taxon>Asteraceae</taxon>
        <taxon>Cichorioideae</taxon>
        <taxon>Cichorieae</taxon>
        <taxon>Lactucinae</taxon>
        <taxon>Lactuca</taxon>
    </lineage>
</organism>
<proteinExistence type="predicted"/>
<feature type="region of interest" description="Disordered" evidence="1">
    <location>
        <begin position="156"/>
        <end position="188"/>
    </location>
</feature>
<evidence type="ECO:0008006" key="4">
    <source>
        <dbReference type="Google" id="ProtNLM"/>
    </source>
</evidence>
<evidence type="ECO:0000256" key="1">
    <source>
        <dbReference type="SAM" id="MobiDB-lite"/>
    </source>
</evidence>
<dbReference type="EMBL" id="NBSK02000009">
    <property type="protein sequence ID" value="KAJ0186748.1"/>
    <property type="molecule type" value="Genomic_DNA"/>
</dbReference>
<evidence type="ECO:0000313" key="3">
    <source>
        <dbReference type="Proteomes" id="UP000235145"/>
    </source>
</evidence>
<dbReference type="PANTHER" id="PTHR31110:SF7">
    <property type="entry name" value="PESTICIDAL CRYSTAL CRY8BA PROTEIN"/>
    <property type="match status" value="1"/>
</dbReference>
<keyword evidence="3" id="KW-1185">Reference proteome</keyword>
<protein>
    <recommendedName>
        <fullName evidence="4">Pesticidal crystal cry8Ba protein</fullName>
    </recommendedName>
</protein>
<dbReference type="AlphaFoldDB" id="A0A9R1UGH0"/>
<dbReference type="PANTHER" id="PTHR31110">
    <property type="entry name" value="PESTICIDAL CRYSTAL CRY8BA PROTEIN"/>
    <property type="match status" value="1"/>
</dbReference>
<evidence type="ECO:0000313" key="2">
    <source>
        <dbReference type="EMBL" id="KAJ0186748.1"/>
    </source>
</evidence>
<reference evidence="2 3" key="1">
    <citation type="journal article" date="2017" name="Nat. Commun.">
        <title>Genome assembly with in vitro proximity ligation data and whole-genome triplication in lettuce.</title>
        <authorList>
            <person name="Reyes-Chin-Wo S."/>
            <person name="Wang Z."/>
            <person name="Yang X."/>
            <person name="Kozik A."/>
            <person name="Arikit S."/>
            <person name="Song C."/>
            <person name="Xia L."/>
            <person name="Froenicke L."/>
            <person name="Lavelle D.O."/>
            <person name="Truco M.J."/>
            <person name="Xia R."/>
            <person name="Zhu S."/>
            <person name="Xu C."/>
            <person name="Xu H."/>
            <person name="Xu X."/>
            <person name="Cox K."/>
            <person name="Korf I."/>
            <person name="Meyers B.C."/>
            <person name="Michelmore R.W."/>
        </authorList>
    </citation>
    <scope>NUCLEOTIDE SEQUENCE [LARGE SCALE GENOMIC DNA]</scope>
    <source>
        <strain evidence="3">cv. Salinas</strain>
        <tissue evidence="2">Seedlings</tissue>
    </source>
</reference>
<accession>A0A9R1UGH0</accession>
<feature type="compositionally biased region" description="Polar residues" evidence="1">
    <location>
        <begin position="251"/>
        <end position="261"/>
    </location>
</feature>
<feature type="region of interest" description="Disordered" evidence="1">
    <location>
        <begin position="200"/>
        <end position="263"/>
    </location>
</feature>
<feature type="region of interest" description="Disordered" evidence="1">
    <location>
        <begin position="1"/>
        <end position="133"/>
    </location>
</feature>
<feature type="compositionally biased region" description="Basic and acidic residues" evidence="1">
    <location>
        <begin position="208"/>
        <end position="228"/>
    </location>
</feature>
<dbReference type="Proteomes" id="UP000235145">
    <property type="component" value="Unassembled WGS sequence"/>
</dbReference>
<name>A0A9R1UGH0_LACSA</name>